<evidence type="ECO:0000256" key="1">
    <source>
        <dbReference type="SAM" id="Coils"/>
    </source>
</evidence>
<reference evidence="2 3" key="1">
    <citation type="journal article" date="2019" name="Sci. Rep.">
        <title>Orb-weaving spider Araneus ventricosus genome elucidates the spidroin gene catalogue.</title>
        <authorList>
            <person name="Kono N."/>
            <person name="Nakamura H."/>
            <person name="Ohtoshi R."/>
            <person name="Moran D.A.P."/>
            <person name="Shinohara A."/>
            <person name="Yoshida Y."/>
            <person name="Fujiwara M."/>
            <person name="Mori M."/>
            <person name="Tomita M."/>
            <person name="Arakawa K."/>
        </authorList>
    </citation>
    <scope>NUCLEOTIDE SEQUENCE [LARGE SCALE GENOMIC DNA]</scope>
</reference>
<gene>
    <name evidence="2" type="ORF">AVEN_166516_1</name>
</gene>
<dbReference type="Proteomes" id="UP000499080">
    <property type="component" value="Unassembled WGS sequence"/>
</dbReference>
<evidence type="ECO:0000313" key="2">
    <source>
        <dbReference type="EMBL" id="GBM80374.1"/>
    </source>
</evidence>
<keyword evidence="1" id="KW-0175">Coiled coil</keyword>
<organism evidence="2 3">
    <name type="scientific">Araneus ventricosus</name>
    <name type="common">Orbweaver spider</name>
    <name type="synonym">Epeira ventricosa</name>
    <dbReference type="NCBI Taxonomy" id="182803"/>
    <lineage>
        <taxon>Eukaryota</taxon>
        <taxon>Metazoa</taxon>
        <taxon>Ecdysozoa</taxon>
        <taxon>Arthropoda</taxon>
        <taxon>Chelicerata</taxon>
        <taxon>Arachnida</taxon>
        <taxon>Araneae</taxon>
        <taxon>Araneomorphae</taxon>
        <taxon>Entelegynae</taxon>
        <taxon>Araneoidea</taxon>
        <taxon>Araneidae</taxon>
        <taxon>Araneus</taxon>
    </lineage>
</organism>
<feature type="coiled-coil region" evidence="1">
    <location>
        <begin position="133"/>
        <end position="192"/>
    </location>
</feature>
<comment type="caution">
    <text evidence="2">The sequence shown here is derived from an EMBL/GenBank/DDBJ whole genome shotgun (WGS) entry which is preliminary data.</text>
</comment>
<evidence type="ECO:0000313" key="3">
    <source>
        <dbReference type="Proteomes" id="UP000499080"/>
    </source>
</evidence>
<name>A0A4Y2IRS9_ARAVE</name>
<proteinExistence type="predicted"/>
<sequence>MFESNGSILVSPVGLGDVTFPPVNPREKATSPNLTGNTKIDPQGFIHSPTFENVNGCDIFKRLPCSSISSDSEDSEISEDINESPEDTQCFFKAKHTRAMNKNYEIELPVGSRNRKKRKLEDGVPGSSTMLTSQEFSERISSLQQLMEEEKELKIAIAYEKLRKEKPALLDTDILHKKIAEYRSLLQEARNEHKMKNIMCVNLQLANTLQRIVRKPKAASTKKGFSDSQRKCIEDLLKKKKELSRSITIKRKEIAKTDEDVLKLERTVSTNKGLGRGVNQTRSTSTKMDNLEEVERLEENSKKVAERVQFLSHIIQSLIPHTGRQEDSDLSELMEECEKVSRCQLDNLDDINALLTGVRSVKL</sequence>
<accession>A0A4Y2IRS9</accession>
<protein>
    <submittedName>
        <fullName evidence="2">Uncharacterized protein</fullName>
    </submittedName>
</protein>
<dbReference type="AlphaFoldDB" id="A0A4Y2IRS9"/>
<dbReference type="EMBL" id="BGPR01002878">
    <property type="protein sequence ID" value="GBM80374.1"/>
    <property type="molecule type" value="Genomic_DNA"/>
</dbReference>
<keyword evidence="3" id="KW-1185">Reference proteome</keyword>
<dbReference type="OrthoDB" id="6437063at2759"/>